<feature type="domain" description="Radical SAM core" evidence="7">
    <location>
        <begin position="20"/>
        <end position="234"/>
    </location>
</feature>
<dbReference type="RefSeq" id="WP_167527960.1">
    <property type="nucleotide sequence ID" value="NZ_AP021874.1"/>
</dbReference>
<evidence type="ECO:0000256" key="1">
    <source>
        <dbReference type="ARBA" id="ARBA00001966"/>
    </source>
</evidence>
<reference evidence="8 9" key="1">
    <citation type="submission" date="2019-11" db="EMBL/GenBank/DDBJ databases">
        <title>Comparative genomics of hydrocarbon-degrading Desulfosarcina strains.</title>
        <authorList>
            <person name="Watanabe M."/>
            <person name="Kojima H."/>
            <person name="Fukui M."/>
        </authorList>
    </citation>
    <scope>NUCLEOTIDE SEQUENCE [LARGE SCALE GENOMIC DNA]</scope>
    <source>
        <strain evidence="8 9">PL12</strain>
    </source>
</reference>
<evidence type="ECO:0000256" key="4">
    <source>
        <dbReference type="ARBA" id="ARBA00022723"/>
    </source>
</evidence>
<dbReference type="InterPro" id="IPR007197">
    <property type="entry name" value="rSAM"/>
</dbReference>
<dbReference type="PANTHER" id="PTHR11228:SF34">
    <property type="entry name" value="TUNGSTEN-CONTAINING ALDEHYDE FERREDOXIN OXIDOREDUCTASE COFACTOR MODIFYING PROTEIN"/>
    <property type="match status" value="1"/>
</dbReference>
<keyword evidence="6" id="KW-0411">Iron-sulfur</keyword>
<dbReference type="PROSITE" id="PS51918">
    <property type="entry name" value="RADICAL_SAM"/>
    <property type="match status" value="1"/>
</dbReference>
<name>A0A5K7YSV9_9BACT</name>
<dbReference type="GO" id="GO:0003824">
    <property type="term" value="F:catalytic activity"/>
    <property type="evidence" value="ECO:0007669"/>
    <property type="project" value="InterPro"/>
</dbReference>
<keyword evidence="5" id="KW-0408">Iron</keyword>
<dbReference type="Pfam" id="PF04055">
    <property type="entry name" value="Radical_SAM"/>
    <property type="match status" value="1"/>
</dbReference>
<evidence type="ECO:0000259" key="7">
    <source>
        <dbReference type="PROSITE" id="PS51918"/>
    </source>
</evidence>
<dbReference type="SFLD" id="SFLDG01067">
    <property type="entry name" value="SPASM/twitch_domain_containing"/>
    <property type="match status" value="1"/>
</dbReference>
<keyword evidence="2" id="KW-0004">4Fe-4S</keyword>
<accession>A0A5K7YSV9</accession>
<evidence type="ECO:0000256" key="5">
    <source>
        <dbReference type="ARBA" id="ARBA00023004"/>
    </source>
</evidence>
<dbReference type="Proteomes" id="UP000427906">
    <property type="component" value="Chromosome"/>
</dbReference>
<protein>
    <recommendedName>
        <fullName evidence="7">Radical SAM core domain-containing protein</fullName>
    </recommendedName>
</protein>
<keyword evidence="3" id="KW-0949">S-adenosyl-L-methionine</keyword>
<dbReference type="SUPFAM" id="SSF102114">
    <property type="entry name" value="Radical SAM enzymes"/>
    <property type="match status" value="1"/>
</dbReference>
<proteinExistence type="predicted"/>
<dbReference type="KEGG" id="dalk:DSCA_53200"/>
<gene>
    <name evidence="8" type="ORF">DSCA_53200</name>
</gene>
<organism evidence="8 9">
    <name type="scientific">Desulfosarcina alkanivorans</name>
    <dbReference type="NCBI Taxonomy" id="571177"/>
    <lineage>
        <taxon>Bacteria</taxon>
        <taxon>Pseudomonadati</taxon>
        <taxon>Thermodesulfobacteriota</taxon>
        <taxon>Desulfobacteria</taxon>
        <taxon>Desulfobacterales</taxon>
        <taxon>Desulfosarcinaceae</taxon>
        <taxon>Desulfosarcina</taxon>
    </lineage>
</organism>
<evidence type="ECO:0000256" key="3">
    <source>
        <dbReference type="ARBA" id="ARBA00022691"/>
    </source>
</evidence>
<dbReference type="PANTHER" id="PTHR11228">
    <property type="entry name" value="RADICAL SAM DOMAIN PROTEIN"/>
    <property type="match status" value="1"/>
</dbReference>
<dbReference type="PROSITE" id="PS01305">
    <property type="entry name" value="MOAA_NIFB_PQQE"/>
    <property type="match status" value="1"/>
</dbReference>
<keyword evidence="4" id="KW-0479">Metal-binding</keyword>
<dbReference type="InterPro" id="IPR000385">
    <property type="entry name" value="MoaA_NifB_PqqE_Fe-S-bd_CS"/>
</dbReference>
<evidence type="ECO:0000313" key="8">
    <source>
        <dbReference type="EMBL" id="BBO71390.1"/>
    </source>
</evidence>
<sequence>MAAKYLSWLSYGFKTFLLKKEIPYLFGMVITDKCNLNCFYCESKNSGRYHFSYDHAKATIENAYQRGHRSLYFTGGEPMVWEDKGHTIEELIQFSREIGFLEIFIFTNGTIPLKIKQCNYIVTIDGPKAIHNEIRYDTYDIILNNVENAVTRAIFASITFSKSNYLYLDQFVKEISATKLFRGISFNLLTHWPEIVAEHGVTQEERKKLLDDLWSLKKEGFPIVISKAAYKALRNNNWKRPIPQIELGTKDKIFKCCRDVDNPSVCKNCGYANCVEVSQILALKPSAMWQVIKMVGE</sequence>
<dbReference type="InterPro" id="IPR058240">
    <property type="entry name" value="rSAM_sf"/>
</dbReference>
<evidence type="ECO:0000256" key="6">
    <source>
        <dbReference type="ARBA" id="ARBA00023014"/>
    </source>
</evidence>
<dbReference type="EMBL" id="AP021874">
    <property type="protein sequence ID" value="BBO71390.1"/>
    <property type="molecule type" value="Genomic_DNA"/>
</dbReference>
<evidence type="ECO:0000313" key="9">
    <source>
        <dbReference type="Proteomes" id="UP000427906"/>
    </source>
</evidence>
<evidence type="ECO:0000256" key="2">
    <source>
        <dbReference type="ARBA" id="ARBA00022485"/>
    </source>
</evidence>
<dbReference type="GO" id="GO:0046872">
    <property type="term" value="F:metal ion binding"/>
    <property type="evidence" value="ECO:0007669"/>
    <property type="project" value="UniProtKB-KW"/>
</dbReference>
<dbReference type="InterPro" id="IPR013785">
    <property type="entry name" value="Aldolase_TIM"/>
</dbReference>
<keyword evidence="9" id="KW-1185">Reference proteome</keyword>
<dbReference type="AlphaFoldDB" id="A0A5K7YSV9"/>
<comment type="cofactor">
    <cofactor evidence="1">
        <name>[4Fe-4S] cluster</name>
        <dbReference type="ChEBI" id="CHEBI:49883"/>
    </cofactor>
</comment>
<dbReference type="Gene3D" id="3.20.20.70">
    <property type="entry name" value="Aldolase class I"/>
    <property type="match status" value="1"/>
</dbReference>
<dbReference type="GO" id="GO:0051539">
    <property type="term" value="F:4 iron, 4 sulfur cluster binding"/>
    <property type="evidence" value="ECO:0007669"/>
    <property type="project" value="UniProtKB-KW"/>
</dbReference>
<dbReference type="InterPro" id="IPR050377">
    <property type="entry name" value="Radical_SAM_PqqE_MftC-like"/>
</dbReference>
<dbReference type="SFLD" id="SFLDS00029">
    <property type="entry name" value="Radical_SAM"/>
    <property type="match status" value="1"/>
</dbReference>
<dbReference type="CDD" id="cd01335">
    <property type="entry name" value="Radical_SAM"/>
    <property type="match status" value="1"/>
</dbReference>